<keyword evidence="4" id="KW-1185">Reference proteome</keyword>
<dbReference type="InterPro" id="IPR058525">
    <property type="entry name" value="DUF8212"/>
</dbReference>
<sequence length="586" mass="65889">MRLLNVRTLEIKEFSDREIPPYAILSHTWGVGEVLLQDIQGNRAKAQRLRGYRKITGCCEQAKKDGLEYVWIDTCCIDKTSSTELAEAINSMFTWYRKSIICYAYLEDLNSINIKDEPRLLCNSRWFARGWTLQELIAPGIVVFFDHEWKEIGSRDDFVAEISEATGIDYALFFDGKLSNYSVAQRMSWAAKRQTTRVEDEAYCLLGIFGVNMPLLYGEGKMAFIRLQEEIMRRSDDQSIFVWTMTDTATSGLLAPSPSCFAGAKDVRRIADRTYESPFFLTNKGIQITLPILGLNHRSGLPAFEPMASAGQGPKIVVTPPDSLIAVLGCQNKGGQRIAIAIDRSEDSEQFHRINADLGPLFLDAEDCRRNSELKRILIKPYQLVNELSLWEKLRPTFFGIRVLQRDGTAFDLTHNFGNLTIEAGGVAFAKLSAGNRMGMVFSDRNYAFGVFVGESSGSTGWEIVTGSSDKVMERATQFQHKDDKLLTSLASWRLPLGDPESKELQVSMQTQRRPHGFSSTLMTEKWSGGIFTPQPPYTFDDLKPFLDHTKKAAVESIGVKNSTKMPEVLGTKFVRGNIYRGDVTV</sequence>
<reference evidence="3 4" key="1">
    <citation type="journal article" date="2017" name="G3 (Bethesda)">
        <title>First Draft Genome Sequence of the Pathogenic Fungus Lomentospora prolificans (Formerly Scedosporium prolificans).</title>
        <authorList>
            <person name="Luo R."/>
            <person name="Zimin A."/>
            <person name="Workman R."/>
            <person name="Fan Y."/>
            <person name="Pertea G."/>
            <person name="Grossman N."/>
            <person name="Wear M.P."/>
            <person name="Jia B."/>
            <person name="Miller H."/>
            <person name="Casadevall A."/>
            <person name="Timp W."/>
            <person name="Zhang S.X."/>
            <person name="Salzberg S.L."/>
        </authorList>
    </citation>
    <scope>NUCLEOTIDE SEQUENCE [LARGE SCALE GENOMIC DNA]</scope>
    <source>
        <strain evidence="3 4">JHH-5317</strain>
    </source>
</reference>
<dbReference type="Pfam" id="PF26640">
    <property type="entry name" value="DUF8212"/>
    <property type="match status" value="1"/>
</dbReference>
<dbReference type="PANTHER" id="PTHR10622">
    <property type="entry name" value="HET DOMAIN-CONTAINING PROTEIN"/>
    <property type="match status" value="1"/>
</dbReference>
<dbReference type="InParanoid" id="A0A2N3N191"/>
<feature type="domain" description="DUF8212" evidence="2">
    <location>
        <begin position="223"/>
        <end position="245"/>
    </location>
</feature>
<proteinExistence type="predicted"/>
<dbReference type="AlphaFoldDB" id="A0A2N3N191"/>
<dbReference type="VEuPathDB" id="FungiDB:jhhlp_007498"/>
<gene>
    <name evidence="3" type="ORF">jhhlp_007498</name>
</gene>
<evidence type="ECO:0000259" key="2">
    <source>
        <dbReference type="Pfam" id="PF26640"/>
    </source>
</evidence>
<evidence type="ECO:0000313" key="3">
    <source>
        <dbReference type="EMBL" id="PKS06181.1"/>
    </source>
</evidence>
<dbReference type="OrthoDB" id="20872at2759"/>
<dbReference type="STRING" id="41688.A0A2N3N191"/>
<protein>
    <submittedName>
        <fullName evidence="3">Uncharacterized protein</fullName>
    </submittedName>
</protein>
<dbReference type="Proteomes" id="UP000233524">
    <property type="component" value="Unassembled WGS sequence"/>
</dbReference>
<organism evidence="3 4">
    <name type="scientific">Lomentospora prolificans</name>
    <dbReference type="NCBI Taxonomy" id="41688"/>
    <lineage>
        <taxon>Eukaryota</taxon>
        <taxon>Fungi</taxon>
        <taxon>Dikarya</taxon>
        <taxon>Ascomycota</taxon>
        <taxon>Pezizomycotina</taxon>
        <taxon>Sordariomycetes</taxon>
        <taxon>Hypocreomycetidae</taxon>
        <taxon>Microascales</taxon>
        <taxon>Microascaceae</taxon>
        <taxon>Lomentospora</taxon>
    </lineage>
</organism>
<dbReference type="PANTHER" id="PTHR10622:SF10">
    <property type="entry name" value="HET DOMAIN-CONTAINING PROTEIN"/>
    <property type="match status" value="1"/>
</dbReference>
<evidence type="ECO:0000259" key="1">
    <source>
        <dbReference type="Pfam" id="PF06985"/>
    </source>
</evidence>
<dbReference type="InterPro" id="IPR010730">
    <property type="entry name" value="HET"/>
</dbReference>
<feature type="domain" description="Heterokaryon incompatibility" evidence="1">
    <location>
        <begin position="22"/>
        <end position="110"/>
    </location>
</feature>
<dbReference type="Pfam" id="PF06985">
    <property type="entry name" value="HET"/>
    <property type="match status" value="1"/>
</dbReference>
<comment type="caution">
    <text evidence="3">The sequence shown here is derived from an EMBL/GenBank/DDBJ whole genome shotgun (WGS) entry which is preliminary data.</text>
</comment>
<name>A0A2N3N191_9PEZI</name>
<dbReference type="EMBL" id="NLAX01001036">
    <property type="protein sequence ID" value="PKS06181.1"/>
    <property type="molecule type" value="Genomic_DNA"/>
</dbReference>
<accession>A0A2N3N191</accession>
<evidence type="ECO:0000313" key="4">
    <source>
        <dbReference type="Proteomes" id="UP000233524"/>
    </source>
</evidence>